<accession>A0A430F4G7</accession>
<evidence type="ECO:0000313" key="1">
    <source>
        <dbReference type="EMBL" id="RSX44146.1"/>
    </source>
</evidence>
<dbReference type="InterPro" id="IPR038461">
    <property type="entry name" value="Schlafen_AlbA_2_dom_sf"/>
</dbReference>
<protein>
    <submittedName>
        <fullName evidence="1">ATPase AAA</fullName>
    </submittedName>
</protein>
<dbReference type="Proteomes" id="UP000288052">
    <property type="component" value="Unassembled WGS sequence"/>
</dbReference>
<evidence type="ECO:0000313" key="2">
    <source>
        <dbReference type="Proteomes" id="UP000288052"/>
    </source>
</evidence>
<name>A0A430F4G7_9BIFI</name>
<dbReference type="Gene3D" id="3.30.950.30">
    <property type="entry name" value="Schlafen, AAA domain"/>
    <property type="match status" value="1"/>
</dbReference>
<dbReference type="EMBL" id="QXGI01000013">
    <property type="protein sequence ID" value="RSX44146.1"/>
    <property type="molecule type" value="Genomic_DNA"/>
</dbReference>
<gene>
    <name evidence="1" type="ORF">D2E22_2011</name>
</gene>
<keyword evidence="2" id="KW-1185">Reference proteome</keyword>
<dbReference type="AlphaFoldDB" id="A0A430F4G7"/>
<reference evidence="1 2" key="1">
    <citation type="submission" date="2018-09" db="EMBL/GenBank/DDBJ databases">
        <title>Characterization of the phylogenetic diversity of five novel species belonging to the genus Bifidobacterium.</title>
        <authorList>
            <person name="Lugli G.A."/>
            <person name="Duranti S."/>
            <person name="Milani C."/>
        </authorList>
    </citation>
    <scope>NUCLEOTIDE SEQUENCE [LARGE SCALE GENOMIC DNA]</scope>
    <source>
        <strain evidence="1 2">2020B</strain>
    </source>
</reference>
<organism evidence="1 2">
    <name type="scientific">Bifidobacterium castoris</name>
    <dbReference type="NCBI Taxonomy" id="2306972"/>
    <lineage>
        <taxon>Bacteria</taxon>
        <taxon>Bacillati</taxon>
        <taxon>Actinomycetota</taxon>
        <taxon>Actinomycetes</taxon>
        <taxon>Bifidobacteriales</taxon>
        <taxon>Bifidobacteriaceae</taxon>
        <taxon>Bifidobacterium</taxon>
    </lineage>
</organism>
<sequence>MTMSLMMSLSVLNEGIMSLCYPYGYSSHPEEADLISRLLDAGEGLEIEYKRCRDLPHDDTFETICSFANRQGAHSPGVAG</sequence>
<proteinExistence type="predicted"/>
<comment type="caution">
    <text evidence="1">The sequence shown here is derived from an EMBL/GenBank/DDBJ whole genome shotgun (WGS) entry which is preliminary data.</text>
</comment>